<dbReference type="InterPro" id="IPR036420">
    <property type="entry name" value="BRCT_dom_sf"/>
</dbReference>
<feature type="domain" description="WGR" evidence="19">
    <location>
        <begin position="210"/>
        <end position="306"/>
    </location>
</feature>
<evidence type="ECO:0000313" key="21">
    <source>
        <dbReference type="Proteomes" id="UP000077115"/>
    </source>
</evidence>
<dbReference type="PROSITE" id="PS50172">
    <property type="entry name" value="BRCT"/>
    <property type="match status" value="1"/>
</dbReference>
<dbReference type="InterPro" id="IPR036930">
    <property type="entry name" value="WGR_dom_sf"/>
</dbReference>
<dbReference type="GO" id="GO:0006302">
    <property type="term" value="P:double-strand break repair"/>
    <property type="evidence" value="ECO:0007669"/>
    <property type="project" value="TreeGrafter"/>
</dbReference>
<keyword evidence="9 14" id="KW-0520">NAD</keyword>
<dbReference type="GO" id="GO:0016779">
    <property type="term" value="F:nucleotidyltransferase activity"/>
    <property type="evidence" value="ECO:0007669"/>
    <property type="project" value="UniProtKB-KW"/>
</dbReference>
<dbReference type="EMBL" id="DS022301">
    <property type="protein sequence ID" value="OAJ38314.1"/>
    <property type="molecule type" value="Genomic_DNA"/>
</dbReference>
<keyword evidence="3 14" id="KW-0808">Transferase</keyword>
<dbReference type="InterPro" id="IPR050800">
    <property type="entry name" value="ARTD/PARP"/>
</dbReference>
<reference evidence="20 21" key="1">
    <citation type="submission" date="2006-10" db="EMBL/GenBank/DDBJ databases">
        <title>The Genome Sequence of Batrachochytrium dendrobatidis JEL423.</title>
        <authorList>
            <consortium name="The Broad Institute Genome Sequencing Platform"/>
            <person name="Birren B."/>
            <person name="Lander E."/>
            <person name="Galagan J."/>
            <person name="Cuomo C."/>
            <person name="Devon K."/>
            <person name="Jaffe D."/>
            <person name="Butler J."/>
            <person name="Alvarez P."/>
            <person name="Gnerre S."/>
            <person name="Grabherr M."/>
            <person name="Kleber M."/>
            <person name="Mauceli E."/>
            <person name="Brockman W."/>
            <person name="Young S."/>
            <person name="LaButti K."/>
            <person name="Sykes S."/>
            <person name="DeCaprio D."/>
            <person name="Crawford M."/>
            <person name="Koehrsen M."/>
            <person name="Engels R."/>
            <person name="Montgomery P."/>
            <person name="Pearson M."/>
            <person name="Howarth C."/>
            <person name="Larson L."/>
            <person name="White J."/>
            <person name="O'Leary S."/>
            <person name="Kodira C."/>
            <person name="Zeng Q."/>
            <person name="Yandava C."/>
            <person name="Alvarado L."/>
            <person name="Longcore J."/>
            <person name="James T."/>
        </authorList>
    </citation>
    <scope>NUCLEOTIDE SEQUENCE [LARGE SCALE GENOMIC DNA]</scope>
    <source>
        <strain evidence="20 21">JEL423</strain>
    </source>
</reference>
<evidence type="ECO:0000256" key="3">
    <source>
        <dbReference type="ARBA" id="ARBA00022679"/>
    </source>
</evidence>
<dbReference type="InterPro" id="IPR001357">
    <property type="entry name" value="BRCT_dom"/>
</dbReference>
<evidence type="ECO:0000256" key="4">
    <source>
        <dbReference type="ARBA" id="ARBA00022695"/>
    </source>
</evidence>
<evidence type="ECO:0000256" key="14">
    <source>
        <dbReference type="RuleBase" id="RU362114"/>
    </source>
</evidence>
<evidence type="ECO:0000256" key="10">
    <source>
        <dbReference type="ARBA" id="ARBA00023125"/>
    </source>
</evidence>
<feature type="domain" description="PARP alpha-helical" evidence="18">
    <location>
        <begin position="335"/>
        <end position="454"/>
    </location>
</feature>
<dbReference type="FunFam" id="2.20.140.10:FF:000002">
    <property type="entry name" value="Poly [ADP-ribose] polymerase"/>
    <property type="match status" value="1"/>
</dbReference>
<accession>A0A177WF54</accession>
<dbReference type="SUPFAM" id="SSF56399">
    <property type="entry name" value="ADP-ribosylation"/>
    <property type="match status" value="1"/>
</dbReference>
<evidence type="ECO:0000256" key="6">
    <source>
        <dbReference type="ARBA" id="ARBA00022737"/>
    </source>
</evidence>
<dbReference type="SMART" id="SM00773">
    <property type="entry name" value="WGR"/>
    <property type="match status" value="1"/>
</dbReference>
<dbReference type="PANTHER" id="PTHR10459">
    <property type="entry name" value="DNA LIGASE"/>
    <property type="match status" value="1"/>
</dbReference>
<dbReference type="CDD" id="cd01437">
    <property type="entry name" value="parp_like"/>
    <property type="match status" value="1"/>
</dbReference>
<evidence type="ECO:0000256" key="8">
    <source>
        <dbReference type="ARBA" id="ARBA00022833"/>
    </source>
</evidence>
<gene>
    <name evidence="20" type="ORF">BDEG_22261</name>
</gene>
<dbReference type="GO" id="GO:0003677">
    <property type="term" value="F:DNA binding"/>
    <property type="evidence" value="ECO:0007669"/>
    <property type="project" value="UniProtKB-KW"/>
</dbReference>
<dbReference type="AlphaFoldDB" id="A0A177WF54"/>
<organism evidence="20 21">
    <name type="scientific">Batrachochytrium dendrobatidis (strain JEL423)</name>
    <dbReference type="NCBI Taxonomy" id="403673"/>
    <lineage>
        <taxon>Eukaryota</taxon>
        <taxon>Fungi</taxon>
        <taxon>Fungi incertae sedis</taxon>
        <taxon>Chytridiomycota</taxon>
        <taxon>Chytridiomycota incertae sedis</taxon>
        <taxon>Chytridiomycetes</taxon>
        <taxon>Rhizophydiales</taxon>
        <taxon>Rhizophydiales incertae sedis</taxon>
        <taxon>Batrachochytrium</taxon>
    </lineage>
</organism>
<dbReference type="Pfam" id="PF05406">
    <property type="entry name" value="WGR"/>
    <property type="match status" value="1"/>
</dbReference>
<dbReference type="FunFam" id="1.20.142.10:FF:000001">
    <property type="entry name" value="Poly [ADP-ribose] polymerase"/>
    <property type="match status" value="1"/>
</dbReference>
<dbReference type="PANTHER" id="PTHR10459:SF60">
    <property type="entry name" value="POLY [ADP-RIBOSE] POLYMERASE 2"/>
    <property type="match status" value="1"/>
</dbReference>
<dbReference type="FunFam" id="3.90.228.10:FF:000017">
    <property type="entry name" value="Poly [ADP-ribose] polymerase"/>
    <property type="match status" value="1"/>
</dbReference>
<comment type="similarity">
    <text evidence="12">Belongs to the ARTD/PARP family.</text>
</comment>
<dbReference type="PROSITE" id="PS51059">
    <property type="entry name" value="PARP_CATALYTIC"/>
    <property type="match status" value="1"/>
</dbReference>
<keyword evidence="5" id="KW-0479">Metal-binding</keyword>
<dbReference type="GO" id="GO:0003950">
    <property type="term" value="F:NAD+ poly-ADP-ribosyltransferase activity"/>
    <property type="evidence" value="ECO:0007669"/>
    <property type="project" value="UniProtKB-UniRule"/>
</dbReference>
<keyword evidence="2 14" id="KW-0328">Glycosyltransferase</keyword>
<dbReference type="GO" id="GO:0070212">
    <property type="term" value="P:protein poly-ADP-ribosylation"/>
    <property type="evidence" value="ECO:0007669"/>
    <property type="project" value="TreeGrafter"/>
</dbReference>
<dbReference type="OrthoDB" id="2017365at2759"/>
<dbReference type="Gene3D" id="3.90.228.10">
    <property type="match status" value="1"/>
</dbReference>
<dbReference type="EC" id="2.4.2.-" evidence="14"/>
<dbReference type="SUPFAM" id="SSF47587">
    <property type="entry name" value="Domain of poly(ADP-ribose) polymerase"/>
    <property type="match status" value="1"/>
</dbReference>
<dbReference type="PROSITE" id="PS51060">
    <property type="entry name" value="PARP_ALPHA_HD"/>
    <property type="match status" value="1"/>
</dbReference>
<keyword evidence="4" id="KW-0548">Nucleotidyltransferase</keyword>
<feature type="domain" description="PARP catalytic" evidence="17">
    <location>
        <begin position="463"/>
        <end position="691"/>
    </location>
</feature>
<keyword evidence="6" id="KW-0677">Repeat</keyword>
<dbReference type="STRING" id="403673.A0A177WF54"/>
<dbReference type="eggNOG" id="KOG1037">
    <property type="taxonomic scope" value="Eukaryota"/>
</dbReference>
<dbReference type="Pfam" id="PF00644">
    <property type="entry name" value="PARP"/>
    <property type="match status" value="1"/>
</dbReference>
<dbReference type="SUPFAM" id="SSF142921">
    <property type="entry name" value="WGR domain-like"/>
    <property type="match status" value="1"/>
</dbReference>
<feature type="region of interest" description="Disordered" evidence="15">
    <location>
        <begin position="117"/>
        <end position="161"/>
    </location>
</feature>
<proteinExistence type="inferred from homology"/>
<evidence type="ECO:0000256" key="15">
    <source>
        <dbReference type="SAM" id="MobiDB-lite"/>
    </source>
</evidence>
<keyword evidence="8" id="KW-0862">Zinc</keyword>
<evidence type="ECO:0000259" key="18">
    <source>
        <dbReference type="PROSITE" id="PS51060"/>
    </source>
</evidence>
<evidence type="ECO:0000256" key="7">
    <source>
        <dbReference type="ARBA" id="ARBA00022771"/>
    </source>
</evidence>
<dbReference type="Gene3D" id="2.20.140.10">
    <property type="entry name" value="WGR domain"/>
    <property type="match status" value="1"/>
</dbReference>
<dbReference type="SUPFAM" id="SSF52113">
    <property type="entry name" value="BRCT domain"/>
    <property type="match status" value="1"/>
</dbReference>
<keyword evidence="7" id="KW-0863">Zinc-finger</keyword>
<dbReference type="GO" id="GO:0008270">
    <property type="term" value="F:zinc ion binding"/>
    <property type="evidence" value="ECO:0007669"/>
    <property type="project" value="UniProtKB-KW"/>
</dbReference>
<sequence>MQRRSARNSKPVEDTSSGTPVASLFDDMIFAISSKAASAHPSLSQDIKTAGGGVVASVTKKVTHVIALESEVTAGPLLAKVKSAVAQNIPLVSPDLIITSIASKKLNIEKFILKPPSDSPVSSPVQGPSKNDPVSAKRASSPDLAKPTKAIRPNPKTTNKKAALIKSDAKVDVKTDLKAKIDDQVKPDKQVVAIKKSKSVVDYHCSCAKTTHVVEDGDEIYDAMLSQTNISENNNKFYIIQILKDDSVNQYFCWKRWGRVGVTGQSNLTTHATFDQAFREFCRKFREKTQNDWKDKTNFVKYPGKYFLIERDFGCEDEDEKETSAADSVQTPIPESKLHPSVKELMELCFNMDMMNLQMMEIGYDTKKMPLGKLSKANIHKGYEVLKKLSDVIQASEPNKADLMMRLSSEFYTIIPHEFGMSRPPVIQTLSMLKDKLSMVEALTDIQIATSIIKTTNSVHVEHPMDVNYRSLMCNLVPVDRTSDTFKMVCDYTKLTHGKTHSSYALEVLDVFDVERFGESDRYIESSSHKLDNRMLLWHGSRLTNFVGILSQGLRIAPPEAPSTGYMFGKGVYFADMVSKSANYCFTNSRSNTGILLLCEVALGKTNDLVQSDYHADKKIDFKKVHSTKGIGRNYPDPKQYIKLEDGVVVPAGSNLETKGSNGYLQYNEYIVYRVDQIRIRYLVKMNFKYK</sequence>
<evidence type="ECO:0000313" key="20">
    <source>
        <dbReference type="EMBL" id="OAJ38314.1"/>
    </source>
</evidence>
<evidence type="ECO:0000256" key="1">
    <source>
        <dbReference type="ARBA" id="ARBA00004123"/>
    </source>
</evidence>
<comment type="catalytic activity">
    <reaction evidence="13">
        <text>NAD(+) + (ADP-D-ribosyl)n-acceptor = nicotinamide + (ADP-D-ribosyl)n+1-acceptor + H(+).</text>
        <dbReference type="EC" id="2.4.2.30"/>
    </reaction>
</comment>
<dbReference type="Pfam" id="PF16589">
    <property type="entry name" value="BRCT_2"/>
    <property type="match status" value="1"/>
</dbReference>
<reference evidence="20 21" key="2">
    <citation type="submission" date="2016-05" db="EMBL/GenBank/DDBJ databases">
        <title>Lineage-specific infection strategies underlie the spectrum of fungal disease in amphibians.</title>
        <authorList>
            <person name="Cuomo C.A."/>
            <person name="Farrer R.A."/>
            <person name="James T."/>
            <person name="Longcore J."/>
            <person name="Birren B."/>
        </authorList>
    </citation>
    <scope>NUCLEOTIDE SEQUENCE [LARGE SCALE GENOMIC DNA]</scope>
    <source>
        <strain evidence="20 21">JEL423</strain>
    </source>
</reference>
<dbReference type="InterPro" id="IPR008893">
    <property type="entry name" value="WGR_domain"/>
</dbReference>
<dbReference type="PROSITE" id="PS51977">
    <property type="entry name" value="WGR"/>
    <property type="match status" value="1"/>
</dbReference>
<evidence type="ECO:0000256" key="2">
    <source>
        <dbReference type="ARBA" id="ARBA00022676"/>
    </source>
</evidence>
<dbReference type="Proteomes" id="UP000077115">
    <property type="component" value="Unassembled WGS sequence"/>
</dbReference>
<protein>
    <recommendedName>
        <fullName evidence="14">Poly [ADP-ribose] polymerase</fullName>
        <shortName evidence="14">PARP</shortName>
        <ecNumber evidence="14">2.4.2.-</ecNumber>
    </recommendedName>
</protein>
<evidence type="ECO:0000256" key="5">
    <source>
        <dbReference type="ARBA" id="ARBA00022723"/>
    </source>
</evidence>
<evidence type="ECO:0000256" key="13">
    <source>
        <dbReference type="ARBA" id="ARBA00033987"/>
    </source>
</evidence>
<dbReference type="Gene3D" id="1.20.142.10">
    <property type="entry name" value="Poly(ADP-ribose) polymerase, regulatory domain"/>
    <property type="match status" value="1"/>
</dbReference>
<dbReference type="GO" id="GO:0005730">
    <property type="term" value="C:nucleolus"/>
    <property type="evidence" value="ECO:0007669"/>
    <property type="project" value="TreeGrafter"/>
</dbReference>
<evidence type="ECO:0000256" key="12">
    <source>
        <dbReference type="ARBA" id="ARBA00024347"/>
    </source>
</evidence>
<evidence type="ECO:0000256" key="11">
    <source>
        <dbReference type="ARBA" id="ARBA00023242"/>
    </source>
</evidence>
<dbReference type="InterPro" id="IPR036616">
    <property type="entry name" value="Poly(ADP-ribose)pol_reg_dom_sf"/>
</dbReference>
<comment type="subcellular location">
    <subcellularLocation>
        <location evidence="1">Nucleus</location>
    </subcellularLocation>
</comment>
<evidence type="ECO:0000256" key="9">
    <source>
        <dbReference type="ARBA" id="ARBA00023027"/>
    </source>
</evidence>
<evidence type="ECO:0000259" key="17">
    <source>
        <dbReference type="PROSITE" id="PS51059"/>
    </source>
</evidence>
<dbReference type="InterPro" id="IPR004102">
    <property type="entry name" value="Poly(ADP-ribose)pol_reg_dom"/>
</dbReference>
<keyword evidence="10" id="KW-0238">DNA-binding</keyword>
<evidence type="ECO:0000259" key="19">
    <source>
        <dbReference type="PROSITE" id="PS51977"/>
    </source>
</evidence>
<dbReference type="SMART" id="SM00292">
    <property type="entry name" value="BRCT"/>
    <property type="match status" value="1"/>
</dbReference>
<dbReference type="VEuPathDB" id="FungiDB:BDEG_22261"/>
<feature type="compositionally biased region" description="Low complexity" evidence="15">
    <location>
        <begin position="117"/>
        <end position="129"/>
    </location>
</feature>
<dbReference type="Gene3D" id="3.40.50.10190">
    <property type="entry name" value="BRCT domain"/>
    <property type="match status" value="1"/>
</dbReference>
<dbReference type="Pfam" id="PF02877">
    <property type="entry name" value="PARP_reg"/>
    <property type="match status" value="1"/>
</dbReference>
<dbReference type="InterPro" id="IPR012317">
    <property type="entry name" value="Poly(ADP-ribose)pol_cat_dom"/>
</dbReference>
<evidence type="ECO:0000259" key="16">
    <source>
        <dbReference type="PROSITE" id="PS50172"/>
    </source>
</evidence>
<dbReference type="GO" id="GO:1990404">
    <property type="term" value="F:NAD+-protein mono-ADP-ribosyltransferase activity"/>
    <property type="evidence" value="ECO:0007669"/>
    <property type="project" value="TreeGrafter"/>
</dbReference>
<keyword evidence="11" id="KW-0539">Nucleus</keyword>
<name>A0A177WF54_BATDL</name>
<feature type="region of interest" description="Disordered" evidence="15">
    <location>
        <begin position="1"/>
        <end position="20"/>
    </location>
</feature>
<feature type="domain" description="BRCT" evidence="16">
    <location>
        <begin position="20"/>
        <end position="113"/>
    </location>
</feature>